<accession>A0A1I8P1J0</accession>
<dbReference type="Proteomes" id="UP000095300">
    <property type="component" value="Unassembled WGS sequence"/>
</dbReference>
<gene>
    <name evidence="6" type="primary">106080741</name>
</gene>
<dbReference type="InterPro" id="IPR042178">
    <property type="entry name" value="Serpin_sf_1"/>
</dbReference>
<name>A0A1I8P1J0_STOCA</name>
<dbReference type="VEuPathDB" id="VectorBase:SCAU003972"/>
<dbReference type="PROSITE" id="PS00284">
    <property type="entry name" value="SERPIN"/>
    <property type="match status" value="1"/>
</dbReference>
<keyword evidence="3" id="KW-0722">Serine protease inhibitor</keyword>
<feature type="domain" description="Serpin" evidence="5">
    <location>
        <begin position="17"/>
        <end position="370"/>
    </location>
</feature>
<dbReference type="Gene3D" id="2.30.39.10">
    <property type="entry name" value="Alpha-1-antitrypsin, domain 1"/>
    <property type="match status" value="1"/>
</dbReference>
<evidence type="ECO:0000259" key="5">
    <source>
        <dbReference type="SMART" id="SM00093"/>
    </source>
</evidence>
<evidence type="ECO:0000256" key="4">
    <source>
        <dbReference type="RuleBase" id="RU000411"/>
    </source>
</evidence>
<dbReference type="SMART" id="SM00093">
    <property type="entry name" value="SERPIN"/>
    <property type="match status" value="1"/>
</dbReference>
<dbReference type="PANTHER" id="PTHR11461:SF211">
    <property type="entry name" value="GH10112P-RELATED"/>
    <property type="match status" value="1"/>
</dbReference>
<proteinExistence type="inferred from homology"/>
<dbReference type="SUPFAM" id="SSF56574">
    <property type="entry name" value="Serpins"/>
    <property type="match status" value="1"/>
</dbReference>
<organism evidence="6 7">
    <name type="scientific">Stomoxys calcitrans</name>
    <name type="common">Stable fly</name>
    <name type="synonym">Conops calcitrans</name>
    <dbReference type="NCBI Taxonomy" id="35570"/>
    <lineage>
        <taxon>Eukaryota</taxon>
        <taxon>Metazoa</taxon>
        <taxon>Ecdysozoa</taxon>
        <taxon>Arthropoda</taxon>
        <taxon>Hexapoda</taxon>
        <taxon>Insecta</taxon>
        <taxon>Pterygota</taxon>
        <taxon>Neoptera</taxon>
        <taxon>Endopterygota</taxon>
        <taxon>Diptera</taxon>
        <taxon>Brachycera</taxon>
        <taxon>Muscomorpha</taxon>
        <taxon>Muscoidea</taxon>
        <taxon>Muscidae</taxon>
        <taxon>Stomoxys</taxon>
    </lineage>
</organism>
<dbReference type="EnsemblMetazoa" id="SCAU003972-RA">
    <property type="protein sequence ID" value="SCAU003972-PA"/>
    <property type="gene ID" value="SCAU003972"/>
</dbReference>
<keyword evidence="7" id="KW-1185">Reference proteome</keyword>
<evidence type="ECO:0000313" key="7">
    <source>
        <dbReference type="Proteomes" id="UP000095300"/>
    </source>
</evidence>
<dbReference type="AlphaFoldDB" id="A0A1I8P1J0"/>
<dbReference type="GO" id="GO:0005615">
    <property type="term" value="C:extracellular space"/>
    <property type="evidence" value="ECO:0007669"/>
    <property type="project" value="InterPro"/>
</dbReference>
<dbReference type="InterPro" id="IPR042185">
    <property type="entry name" value="Serpin_sf_2"/>
</dbReference>
<comment type="similarity">
    <text evidence="1 4">Belongs to the serpin family.</text>
</comment>
<dbReference type="InterPro" id="IPR023796">
    <property type="entry name" value="Serpin_dom"/>
</dbReference>
<dbReference type="CDD" id="cd19601">
    <property type="entry name" value="serpin42Da-like"/>
    <property type="match status" value="1"/>
</dbReference>
<evidence type="ECO:0000313" key="6">
    <source>
        <dbReference type="EnsemblMetazoa" id="SCAU003972-PA"/>
    </source>
</evidence>
<dbReference type="GO" id="GO:0004867">
    <property type="term" value="F:serine-type endopeptidase inhibitor activity"/>
    <property type="evidence" value="ECO:0007669"/>
    <property type="project" value="UniProtKB-KW"/>
</dbReference>
<evidence type="ECO:0000256" key="3">
    <source>
        <dbReference type="ARBA" id="ARBA00022900"/>
    </source>
</evidence>
<dbReference type="Gene3D" id="3.30.497.10">
    <property type="entry name" value="Antithrombin, subunit I, domain 2"/>
    <property type="match status" value="1"/>
</dbReference>
<dbReference type="OrthoDB" id="671595at2759"/>
<reference evidence="6" key="1">
    <citation type="submission" date="2020-05" db="UniProtKB">
        <authorList>
            <consortium name="EnsemblMetazoa"/>
        </authorList>
    </citation>
    <scope>IDENTIFICATION</scope>
    <source>
        <strain evidence="6">USDA</strain>
    </source>
</reference>
<dbReference type="PANTHER" id="PTHR11461">
    <property type="entry name" value="SERINE PROTEASE INHIBITOR, SERPIN"/>
    <property type="match status" value="1"/>
</dbReference>
<dbReference type="InterPro" id="IPR036186">
    <property type="entry name" value="Serpin_sf"/>
</dbReference>
<evidence type="ECO:0000256" key="1">
    <source>
        <dbReference type="ARBA" id="ARBA00009500"/>
    </source>
</evidence>
<dbReference type="InterPro" id="IPR023795">
    <property type="entry name" value="Serpin_CS"/>
</dbReference>
<keyword evidence="2" id="KW-0646">Protease inhibitor</keyword>
<sequence length="373" mass="42376">MAEKNIKLAPGCVELTLKLFDKLQASKSKENILISPLFIQTTMALTFAGAKGKTADEIVSAMKFVSNCPKEVGDSFCSVLEKFQNSPWIKIANKVYVSEGNVIKPEYAAVIEDQYHAAAETIDFAKSEDAAKHINAWIESKTAGEITDIVSAKSFSCDTRLALINALHFKGEWRQKFRQEYTSGHNFWLNEEVSVKVKFMYVESTFRYDFIKELDCECLELPYKDSDLSMLVLLPAKREGYKNLAKKLKNVNLLDLDKQLKEVFDKVVRFPKFKIEYSIELSNVLKEMGITTAFGKRAEFSHMLEAGERLNISKVFQKSSIEINEVGDIYPVPSALLAFRTSREFDANHPFLYFVWNKKNILFAGAFVNPTNV</sequence>
<dbReference type="Pfam" id="PF00079">
    <property type="entry name" value="Serpin"/>
    <property type="match status" value="1"/>
</dbReference>
<protein>
    <recommendedName>
        <fullName evidence="5">Serpin domain-containing protein</fullName>
    </recommendedName>
</protein>
<evidence type="ECO:0000256" key="2">
    <source>
        <dbReference type="ARBA" id="ARBA00022690"/>
    </source>
</evidence>
<dbReference type="InterPro" id="IPR000215">
    <property type="entry name" value="Serpin_fam"/>
</dbReference>